<accession>A0ACC5R251</accession>
<gene>
    <name evidence="1" type="ORF">JHL16_09855</name>
</gene>
<dbReference type="EMBL" id="JAENHL010000006">
    <property type="protein sequence ID" value="MBK1866657.1"/>
    <property type="molecule type" value="Genomic_DNA"/>
</dbReference>
<dbReference type="Proteomes" id="UP000616151">
    <property type="component" value="Unassembled WGS sequence"/>
</dbReference>
<proteinExistence type="predicted"/>
<sequence length="85" mass="9861">MTPPIESPFSDLSPFSKLTRWMNVRREARRARQDEEKAVDLLRTMGPKLARDIGVDINKLGTSEPPERKMQEIVTPLRTRHHDPL</sequence>
<protein>
    <submittedName>
        <fullName evidence="1">Uncharacterized protein</fullName>
    </submittedName>
</protein>
<keyword evidence="2" id="KW-1185">Reference proteome</keyword>
<reference evidence="1" key="1">
    <citation type="submission" date="2021-01" db="EMBL/GenBank/DDBJ databases">
        <authorList>
            <person name="Sun Q."/>
        </authorList>
    </citation>
    <scope>NUCLEOTIDE SEQUENCE</scope>
    <source>
        <strain evidence="1">YIM B02566</strain>
    </source>
</reference>
<name>A0ACC5R251_9HYPH</name>
<comment type="caution">
    <text evidence="1">The sequence shown here is derived from an EMBL/GenBank/DDBJ whole genome shotgun (WGS) entry which is preliminary data.</text>
</comment>
<organism evidence="1 2">
    <name type="scientific">Taklimakanibacter albus</name>
    <dbReference type="NCBI Taxonomy" id="2800327"/>
    <lineage>
        <taxon>Bacteria</taxon>
        <taxon>Pseudomonadati</taxon>
        <taxon>Pseudomonadota</taxon>
        <taxon>Alphaproteobacteria</taxon>
        <taxon>Hyphomicrobiales</taxon>
        <taxon>Aestuariivirgaceae</taxon>
        <taxon>Taklimakanibacter</taxon>
    </lineage>
</organism>
<evidence type="ECO:0000313" key="1">
    <source>
        <dbReference type="EMBL" id="MBK1866657.1"/>
    </source>
</evidence>
<evidence type="ECO:0000313" key="2">
    <source>
        <dbReference type="Proteomes" id="UP000616151"/>
    </source>
</evidence>